<gene>
    <name evidence="3" type="ORF">J2I48_13710</name>
</gene>
<comment type="caution">
    <text evidence="3">The sequence shown here is derived from an EMBL/GenBank/DDBJ whole genome shotgun (WGS) entry which is preliminary data.</text>
</comment>
<feature type="domain" description="WYL" evidence="2">
    <location>
        <begin position="126"/>
        <end position="192"/>
    </location>
</feature>
<dbReference type="InterPro" id="IPR028349">
    <property type="entry name" value="PafC-like"/>
</dbReference>
<feature type="domain" description="Helix-turn-helix type 11" evidence="1">
    <location>
        <begin position="9"/>
        <end position="57"/>
    </location>
</feature>
<dbReference type="InterPro" id="IPR013196">
    <property type="entry name" value="HTH_11"/>
</dbReference>
<dbReference type="PANTHER" id="PTHR34580">
    <property type="match status" value="1"/>
</dbReference>
<dbReference type="RefSeq" id="WP_207336033.1">
    <property type="nucleotide sequence ID" value="NZ_JAFMYU010000010.1"/>
</dbReference>
<dbReference type="InterPro" id="IPR036388">
    <property type="entry name" value="WH-like_DNA-bd_sf"/>
</dbReference>
<dbReference type="Proteomes" id="UP000664795">
    <property type="component" value="Unassembled WGS sequence"/>
</dbReference>
<accession>A0A939JWM4</accession>
<dbReference type="InterPro" id="IPR026881">
    <property type="entry name" value="WYL_dom"/>
</dbReference>
<dbReference type="InterPro" id="IPR051534">
    <property type="entry name" value="CBASS_pafABC_assoc_protein"/>
</dbReference>
<dbReference type="Pfam" id="PF08279">
    <property type="entry name" value="HTH_11"/>
    <property type="match status" value="1"/>
</dbReference>
<dbReference type="EMBL" id="JAFMYU010000010">
    <property type="protein sequence ID" value="MBO0932062.1"/>
    <property type="molecule type" value="Genomic_DNA"/>
</dbReference>
<protein>
    <submittedName>
        <fullName evidence="3">WYL domain-containing protein</fullName>
    </submittedName>
</protein>
<evidence type="ECO:0000313" key="4">
    <source>
        <dbReference type="Proteomes" id="UP000664795"/>
    </source>
</evidence>
<evidence type="ECO:0000313" key="3">
    <source>
        <dbReference type="EMBL" id="MBO0932062.1"/>
    </source>
</evidence>
<dbReference type="Pfam" id="PF13280">
    <property type="entry name" value="WYL"/>
    <property type="match status" value="1"/>
</dbReference>
<dbReference type="PANTHER" id="PTHR34580:SF1">
    <property type="entry name" value="PROTEIN PAFC"/>
    <property type="match status" value="1"/>
</dbReference>
<dbReference type="PIRSF" id="PIRSF016838">
    <property type="entry name" value="PafC"/>
    <property type="match status" value="1"/>
</dbReference>
<dbReference type="Gene3D" id="1.10.10.10">
    <property type="entry name" value="Winged helix-like DNA-binding domain superfamily/Winged helix DNA-binding domain"/>
    <property type="match status" value="1"/>
</dbReference>
<dbReference type="PROSITE" id="PS52050">
    <property type="entry name" value="WYL"/>
    <property type="match status" value="1"/>
</dbReference>
<dbReference type="InterPro" id="IPR036390">
    <property type="entry name" value="WH_DNA-bd_sf"/>
</dbReference>
<evidence type="ECO:0000259" key="1">
    <source>
        <dbReference type="Pfam" id="PF08279"/>
    </source>
</evidence>
<name>A0A939JWM4_9BACT</name>
<proteinExistence type="predicted"/>
<keyword evidence="4" id="KW-1185">Reference proteome</keyword>
<dbReference type="AlphaFoldDB" id="A0A939JWM4"/>
<reference evidence="3 4" key="1">
    <citation type="submission" date="2021-03" db="EMBL/GenBank/DDBJ databases">
        <title>Fibrella sp. HMF5036 genome sequencing and assembly.</title>
        <authorList>
            <person name="Kang H."/>
            <person name="Kim H."/>
            <person name="Bae S."/>
            <person name="Joh K."/>
        </authorList>
    </citation>
    <scope>NUCLEOTIDE SEQUENCE [LARGE SCALE GENOMIC DNA]</scope>
    <source>
        <strain evidence="3 4">HMF5036</strain>
    </source>
</reference>
<dbReference type="SUPFAM" id="SSF46785">
    <property type="entry name" value="Winged helix' DNA-binding domain"/>
    <property type="match status" value="1"/>
</dbReference>
<sequence length="300" mass="34459">MPDHTQLLRTLNLIRLLTDRPGKTVAQLARLLAVTTRTVYRYLETLEAVGYAVDVHPQTKQYFLFEADAKQRTTFTADESALVSRLLTALPTEHPLTDSIRRKLFVTSELLPFADELQDRHRAVLVERLADALRTGRQVRLLRYHSANSNTITDRLVEPLELIDNYATLKAYDPGDGKEKTFKIKRIEDVAVLEQRNVHAPTVAAQLPVDAFGMDGPEPLLVVLYLNRRAYHLLLEERPLTRPYLEPRPHDADFPYQFRGEVRDWRGIGRFVLGMADQVRVIEPDPFKAFLKEKLGSFNF</sequence>
<organism evidence="3 4">
    <name type="scientific">Fibrella aquatilis</name>
    <dbReference type="NCBI Taxonomy" id="2817059"/>
    <lineage>
        <taxon>Bacteria</taxon>
        <taxon>Pseudomonadati</taxon>
        <taxon>Bacteroidota</taxon>
        <taxon>Cytophagia</taxon>
        <taxon>Cytophagales</taxon>
        <taxon>Spirosomataceae</taxon>
        <taxon>Fibrella</taxon>
    </lineage>
</organism>
<evidence type="ECO:0000259" key="2">
    <source>
        <dbReference type="Pfam" id="PF13280"/>
    </source>
</evidence>